<evidence type="ECO:0000256" key="1">
    <source>
        <dbReference type="SAM" id="MobiDB-lite"/>
    </source>
</evidence>
<proteinExistence type="predicted"/>
<accession>A0AAW2NPG3</accession>
<feature type="compositionally biased region" description="Basic and acidic residues" evidence="1">
    <location>
        <begin position="39"/>
        <end position="48"/>
    </location>
</feature>
<dbReference type="CDD" id="cd22645">
    <property type="entry name" value="BIC1_CID"/>
    <property type="match status" value="1"/>
</dbReference>
<comment type="caution">
    <text evidence="2">The sequence shown here is derived from an EMBL/GenBank/DDBJ whole genome shotgun (WGS) entry which is preliminary data.</text>
</comment>
<protein>
    <submittedName>
        <fullName evidence="2">Protein BIC1</fullName>
    </submittedName>
</protein>
<dbReference type="GO" id="GO:0009785">
    <property type="term" value="P:blue light signaling pathway"/>
    <property type="evidence" value="ECO:0007669"/>
    <property type="project" value="InterPro"/>
</dbReference>
<gene>
    <name evidence="2" type="ORF">Sradi_4309800</name>
</gene>
<feature type="compositionally biased region" description="Pro residues" evidence="1">
    <location>
        <begin position="1"/>
        <end position="16"/>
    </location>
</feature>
<dbReference type="InterPro" id="IPR040374">
    <property type="entry name" value="BIC"/>
</dbReference>
<evidence type="ECO:0000313" key="2">
    <source>
        <dbReference type="EMBL" id="KAL0344785.1"/>
    </source>
</evidence>
<feature type="region of interest" description="Disordered" evidence="1">
    <location>
        <begin position="1"/>
        <end position="77"/>
    </location>
</feature>
<dbReference type="EMBL" id="JACGWJ010000019">
    <property type="protein sequence ID" value="KAL0344785.1"/>
    <property type="molecule type" value="Genomic_DNA"/>
</dbReference>
<organism evidence="2">
    <name type="scientific">Sesamum radiatum</name>
    <name type="common">Black benniseed</name>
    <dbReference type="NCBI Taxonomy" id="300843"/>
    <lineage>
        <taxon>Eukaryota</taxon>
        <taxon>Viridiplantae</taxon>
        <taxon>Streptophyta</taxon>
        <taxon>Embryophyta</taxon>
        <taxon>Tracheophyta</taxon>
        <taxon>Spermatophyta</taxon>
        <taxon>Magnoliopsida</taxon>
        <taxon>eudicotyledons</taxon>
        <taxon>Gunneridae</taxon>
        <taxon>Pentapetalae</taxon>
        <taxon>asterids</taxon>
        <taxon>lamiids</taxon>
        <taxon>Lamiales</taxon>
        <taxon>Pedaliaceae</taxon>
        <taxon>Sesamum</taxon>
    </lineage>
</organism>
<sequence length="162" mass="17698">MPPPRSDPLLQLPPEPTKAAARQPGSENPLLVPPAKTKGSSEESKSEEEGLALPEPQELINPTPCAHTRSSTTTAPSEVVGAVEEINNSSGRERLKRHRVEVAGRVWIPEMWGQEELLKDWIDCTAFDATLMNSSIMSARASLVEEGRRSNSTTTLRLENSC</sequence>
<dbReference type="AlphaFoldDB" id="A0AAW2NPG3"/>
<dbReference type="PANTHER" id="PTHR34207">
    <property type="entry name" value="PROTEIN BIC1"/>
    <property type="match status" value="1"/>
</dbReference>
<dbReference type="PANTHER" id="PTHR34207:SF2">
    <property type="entry name" value="PROTEIN BIC1"/>
    <property type="match status" value="1"/>
</dbReference>
<reference evidence="2" key="1">
    <citation type="submission" date="2020-06" db="EMBL/GenBank/DDBJ databases">
        <authorList>
            <person name="Li T."/>
            <person name="Hu X."/>
            <person name="Zhang T."/>
            <person name="Song X."/>
            <person name="Zhang H."/>
            <person name="Dai N."/>
            <person name="Sheng W."/>
            <person name="Hou X."/>
            <person name="Wei L."/>
        </authorList>
    </citation>
    <scope>NUCLEOTIDE SEQUENCE</scope>
    <source>
        <strain evidence="2">G02</strain>
        <tissue evidence="2">Leaf</tissue>
    </source>
</reference>
<name>A0AAW2NPG3_SESRA</name>
<reference evidence="2" key="2">
    <citation type="journal article" date="2024" name="Plant">
        <title>Genomic evolution and insights into agronomic trait innovations of Sesamum species.</title>
        <authorList>
            <person name="Miao H."/>
            <person name="Wang L."/>
            <person name="Qu L."/>
            <person name="Liu H."/>
            <person name="Sun Y."/>
            <person name="Le M."/>
            <person name="Wang Q."/>
            <person name="Wei S."/>
            <person name="Zheng Y."/>
            <person name="Lin W."/>
            <person name="Duan Y."/>
            <person name="Cao H."/>
            <person name="Xiong S."/>
            <person name="Wang X."/>
            <person name="Wei L."/>
            <person name="Li C."/>
            <person name="Ma Q."/>
            <person name="Ju M."/>
            <person name="Zhao R."/>
            <person name="Li G."/>
            <person name="Mu C."/>
            <person name="Tian Q."/>
            <person name="Mei H."/>
            <person name="Zhang T."/>
            <person name="Gao T."/>
            <person name="Zhang H."/>
        </authorList>
    </citation>
    <scope>NUCLEOTIDE SEQUENCE</scope>
    <source>
        <strain evidence="2">G02</strain>
    </source>
</reference>